<dbReference type="Gene3D" id="3.90.226.10">
    <property type="entry name" value="2-enoyl-CoA Hydratase, Chain A, domain 1"/>
    <property type="match status" value="1"/>
</dbReference>
<dbReference type="SMART" id="SM00245">
    <property type="entry name" value="TSPc"/>
    <property type="match status" value="1"/>
</dbReference>
<keyword evidence="6" id="KW-0472">Membrane</keyword>
<dbReference type="SMART" id="SM00228">
    <property type="entry name" value="PDZ"/>
    <property type="match status" value="1"/>
</dbReference>
<comment type="caution">
    <text evidence="8">The sequence shown here is derived from an EMBL/GenBank/DDBJ whole genome shotgun (WGS) entry which is preliminary data.</text>
</comment>
<dbReference type="Proteomes" id="UP000178059">
    <property type="component" value="Unassembled WGS sequence"/>
</dbReference>
<dbReference type="GO" id="GO:0006508">
    <property type="term" value="P:proteolysis"/>
    <property type="evidence" value="ECO:0007669"/>
    <property type="project" value="UniProtKB-KW"/>
</dbReference>
<dbReference type="Pfam" id="PF03572">
    <property type="entry name" value="Peptidase_S41"/>
    <property type="match status" value="1"/>
</dbReference>
<comment type="similarity">
    <text evidence="1 5">Belongs to the peptidase S41A family.</text>
</comment>
<evidence type="ECO:0000256" key="5">
    <source>
        <dbReference type="RuleBase" id="RU004404"/>
    </source>
</evidence>
<organism evidence="8 9">
    <name type="scientific">Candidatus Nomurabacteria bacterium RIFCSPHIGHO2_01_FULL_42_16</name>
    <dbReference type="NCBI Taxonomy" id="1801743"/>
    <lineage>
        <taxon>Bacteria</taxon>
        <taxon>Candidatus Nomuraibacteriota</taxon>
    </lineage>
</organism>
<dbReference type="InterPro" id="IPR005151">
    <property type="entry name" value="Tail-specific_protease"/>
</dbReference>
<keyword evidence="6" id="KW-1133">Transmembrane helix</keyword>
<dbReference type="GO" id="GO:0030288">
    <property type="term" value="C:outer membrane-bounded periplasmic space"/>
    <property type="evidence" value="ECO:0007669"/>
    <property type="project" value="TreeGrafter"/>
</dbReference>
<dbReference type="InterPro" id="IPR041489">
    <property type="entry name" value="PDZ_6"/>
</dbReference>
<dbReference type="SUPFAM" id="SSF52096">
    <property type="entry name" value="ClpP/crotonase"/>
    <property type="match status" value="1"/>
</dbReference>
<dbReference type="NCBIfam" id="TIGR00225">
    <property type="entry name" value="prc"/>
    <property type="match status" value="1"/>
</dbReference>
<feature type="domain" description="PDZ" evidence="7">
    <location>
        <begin position="108"/>
        <end position="177"/>
    </location>
</feature>
<protein>
    <recommendedName>
        <fullName evidence="7">PDZ domain-containing protein</fullName>
    </recommendedName>
</protein>
<evidence type="ECO:0000313" key="8">
    <source>
        <dbReference type="EMBL" id="OGI70674.1"/>
    </source>
</evidence>
<dbReference type="AlphaFoldDB" id="A0A1F6VLY1"/>
<keyword evidence="3 5" id="KW-0378">Hydrolase</keyword>
<proteinExistence type="inferred from homology"/>
<evidence type="ECO:0000256" key="2">
    <source>
        <dbReference type="ARBA" id="ARBA00022670"/>
    </source>
</evidence>
<dbReference type="GO" id="GO:0007165">
    <property type="term" value="P:signal transduction"/>
    <property type="evidence" value="ECO:0007669"/>
    <property type="project" value="TreeGrafter"/>
</dbReference>
<keyword evidence="4 5" id="KW-0720">Serine protease</keyword>
<sequence>MTSQYKFSKKYLIFIGVVLVATAFALGFQLGAQNNQHTAAAYLLNKSVPLAIEEGGVDFAPFWKVWNIIDEKYPNGREVADQDRVWGAISGLAGSLNDPYTTFFPPQEAKMFKESISGEFGGVGMEVGIKDKVLTVIAPLKDTPAYRAGIKSGDKILKIDETATNNLSIDKAVSLIRGEPGTKVKLTIFREGDSEPSEIEVIREIIKIPTLDTEKRPDGIFVIRLYNFSNQSPLLFREALRELLRSGSKKLILDLRGNPGGFLEASIDIASWFLPIGKTVVIEDFGQKSPEHIYRSKGYNLIDNKYKVIVLIDGGSASASEILAGALKDNAVATLVGEKTFGKGSVQELVDVTAETSLKITIAKWLTPSRISISEQGLEPDIEVKITKEDIEAKKDPQLEKAVELLK</sequence>
<dbReference type="InterPro" id="IPR004447">
    <property type="entry name" value="Peptidase_S41A"/>
</dbReference>
<dbReference type="Gene3D" id="3.30.750.44">
    <property type="match status" value="1"/>
</dbReference>
<keyword evidence="2 5" id="KW-0645">Protease</keyword>
<dbReference type="InterPro" id="IPR029045">
    <property type="entry name" value="ClpP/crotonase-like_dom_sf"/>
</dbReference>
<evidence type="ECO:0000256" key="6">
    <source>
        <dbReference type="SAM" id="Phobius"/>
    </source>
</evidence>
<dbReference type="InterPro" id="IPR001478">
    <property type="entry name" value="PDZ"/>
</dbReference>
<keyword evidence="6" id="KW-0812">Transmembrane</keyword>
<dbReference type="SUPFAM" id="SSF50156">
    <property type="entry name" value="PDZ domain-like"/>
    <property type="match status" value="1"/>
</dbReference>
<gene>
    <name evidence="8" type="ORF">A2824_01180</name>
</gene>
<dbReference type="GO" id="GO:0008236">
    <property type="term" value="F:serine-type peptidase activity"/>
    <property type="evidence" value="ECO:0007669"/>
    <property type="project" value="UniProtKB-KW"/>
</dbReference>
<evidence type="ECO:0000259" key="7">
    <source>
        <dbReference type="PROSITE" id="PS50106"/>
    </source>
</evidence>
<dbReference type="Pfam" id="PF17820">
    <property type="entry name" value="PDZ_6"/>
    <property type="match status" value="1"/>
</dbReference>
<accession>A0A1F6VLY1</accession>
<evidence type="ECO:0000256" key="1">
    <source>
        <dbReference type="ARBA" id="ARBA00009179"/>
    </source>
</evidence>
<dbReference type="STRING" id="1801743.A2824_01180"/>
<evidence type="ECO:0000256" key="4">
    <source>
        <dbReference type="ARBA" id="ARBA00022825"/>
    </source>
</evidence>
<dbReference type="Gene3D" id="2.30.42.10">
    <property type="match status" value="1"/>
</dbReference>
<feature type="transmembrane region" description="Helical" evidence="6">
    <location>
        <begin position="12"/>
        <end position="32"/>
    </location>
</feature>
<dbReference type="GO" id="GO:0004175">
    <property type="term" value="F:endopeptidase activity"/>
    <property type="evidence" value="ECO:0007669"/>
    <property type="project" value="TreeGrafter"/>
</dbReference>
<dbReference type="PANTHER" id="PTHR32060">
    <property type="entry name" value="TAIL-SPECIFIC PROTEASE"/>
    <property type="match status" value="1"/>
</dbReference>
<dbReference type="FunFam" id="2.30.42.10:FF:000063">
    <property type="entry name" value="Peptidase, S41 family"/>
    <property type="match status" value="1"/>
</dbReference>
<dbReference type="CDD" id="cd07560">
    <property type="entry name" value="Peptidase_S41_CPP"/>
    <property type="match status" value="1"/>
</dbReference>
<dbReference type="EMBL" id="MFTT01000001">
    <property type="protein sequence ID" value="OGI70674.1"/>
    <property type="molecule type" value="Genomic_DNA"/>
</dbReference>
<evidence type="ECO:0000256" key="3">
    <source>
        <dbReference type="ARBA" id="ARBA00022801"/>
    </source>
</evidence>
<dbReference type="InterPro" id="IPR036034">
    <property type="entry name" value="PDZ_sf"/>
</dbReference>
<dbReference type="PANTHER" id="PTHR32060:SF30">
    <property type="entry name" value="CARBOXY-TERMINAL PROCESSING PROTEASE CTPA"/>
    <property type="match status" value="1"/>
</dbReference>
<reference evidence="8 9" key="1">
    <citation type="journal article" date="2016" name="Nat. Commun.">
        <title>Thousands of microbial genomes shed light on interconnected biogeochemical processes in an aquifer system.</title>
        <authorList>
            <person name="Anantharaman K."/>
            <person name="Brown C.T."/>
            <person name="Hug L.A."/>
            <person name="Sharon I."/>
            <person name="Castelle C.J."/>
            <person name="Probst A.J."/>
            <person name="Thomas B.C."/>
            <person name="Singh A."/>
            <person name="Wilkins M.J."/>
            <person name="Karaoz U."/>
            <person name="Brodie E.L."/>
            <person name="Williams K.H."/>
            <person name="Hubbard S.S."/>
            <person name="Banfield J.F."/>
        </authorList>
    </citation>
    <scope>NUCLEOTIDE SEQUENCE [LARGE SCALE GENOMIC DNA]</scope>
</reference>
<evidence type="ECO:0000313" key="9">
    <source>
        <dbReference type="Proteomes" id="UP000178059"/>
    </source>
</evidence>
<dbReference type="PROSITE" id="PS50106">
    <property type="entry name" value="PDZ"/>
    <property type="match status" value="1"/>
</dbReference>
<name>A0A1F6VLY1_9BACT</name>
<dbReference type="CDD" id="cd06782">
    <property type="entry name" value="cpPDZ_CPP-like"/>
    <property type="match status" value="1"/>
</dbReference>